<dbReference type="Pfam" id="PF02852">
    <property type="entry name" value="Pyr_redox_dim"/>
    <property type="match status" value="1"/>
</dbReference>
<name>A0AAW9I2U0_CLOPF</name>
<feature type="domain" description="Pyridine nucleotide-disulphide oxidoreductase dimerisation" evidence="1">
    <location>
        <begin position="2"/>
        <end position="79"/>
    </location>
</feature>
<organism evidence="2 3">
    <name type="scientific">Clostridium perfringens</name>
    <dbReference type="NCBI Taxonomy" id="1502"/>
    <lineage>
        <taxon>Bacteria</taxon>
        <taxon>Bacillati</taxon>
        <taxon>Bacillota</taxon>
        <taxon>Clostridia</taxon>
        <taxon>Eubacteriales</taxon>
        <taxon>Clostridiaceae</taxon>
        <taxon>Clostridium</taxon>
    </lineage>
</organism>
<dbReference type="InterPro" id="IPR004099">
    <property type="entry name" value="Pyr_nucl-diS_OxRdtase_dimer"/>
</dbReference>
<feature type="non-terminal residue" evidence="2">
    <location>
        <position position="1"/>
    </location>
</feature>
<dbReference type="AlphaFoldDB" id="A0AAW9I2U0"/>
<comment type="caution">
    <text evidence="2">The sequence shown here is derived from an EMBL/GenBank/DDBJ whole genome shotgun (WGS) entry which is preliminary data.</text>
</comment>
<accession>A0AAW9I2U0</accession>
<reference evidence="2" key="1">
    <citation type="submission" date="2019-11" db="EMBL/GenBank/DDBJ databases">
        <title>Characterization of Clostridium perfringens isolates from swine manure treated agricultural soils.</title>
        <authorList>
            <person name="Wushke S.T."/>
        </authorList>
    </citation>
    <scope>NUCLEOTIDE SEQUENCE</scope>
    <source>
        <strain evidence="2">X94</strain>
    </source>
</reference>
<protein>
    <submittedName>
        <fullName evidence="2">NADH oxidase</fullName>
    </submittedName>
</protein>
<gene>
    <name evidence="2" type="ORF">GNF68_17965</name>
</gene>
<sequence length="104" mass="11921">LKVETVTITDHYRPEFMPTFEEVTLKVVYEQDSRRMLGAQVISKVDMTQSINTLSVCIQNRMTSDQLAVLDFFFQPHYNKPWNFLNAAGLQPVPAIETNTPVQS</sequence>
<dbReference type="Proteomes" id="UP001288778">
    <property type="component" value="Unassembled WGS sequence"/>
</dbReference>
<dbReference type="Gene3D" id="3.30.390.30">
    <property type="match status" value="1"/>
</dbReference>
<proteinExistence type="predicted"/>
<dbReference type="InterPro" id="IPR016156">
    <property type="entry name" value="FAD/NAD-linked_Rdtase_dimer_sf"/>
</dbReference>
<evidence type="ECO:0000313" key="3">
    <source>
        <dbReference type="Proteomes" id="UP001288778"/>
    </source>
</evidence>
<evidence type="ECO:0000259" key="1">
    <source>
        <dbReference type="Pfam" id="PF02852"/>
    </source>
</evidence>
<evidence type="ECO:0000313" key="2">
    <source>
        <dbReference type="EMBL" id="MDZ4910848.1"/>
    </source>
</evidence>
<dbReference type="SUPFAM" id="SSF55424">
    <property type="entry name" value="FAD/NAD-linked reductases, dimerisation (C-terminal) domain"/>
    <property type="match status" value="1"/>
</dbReference>
<dbReference type="EMBL" id="WNUI01000822">
    <property type="protein sequence ID" value="MDZ4910848.1"/>
    <property type="molecule type" value="Genomic_DNA"/>
</dbReference>